<dbReference type="GO" id="GO:0008654">
    <property type="term" value="P:phospholipid biosynthetic process"/>
    <property type="evidence" value="ECO:0007669"/>
    <property type="project" value="TreeGrafter"/>
</dbReference>
<dbReference type="Pfam" id="PF08618">
    <property type="entry name" value="Opi1"/>
    <property type="match status" value="1"/>
</dbReference>
<feature type="region of interest" description="Disordered" evidence="1">
    <location>
        <begin position="455"/>
        <end position="488"/>
    </location>
</feature>
<feature type="region of interest" description="Disordered" evidence="1">
    <location>
        <begin position="1"/>
        <end position="272"/>
    </location>
</feature>
<dbReference type="InterPro" id="IPR013927">
    <property type="entry name" value="TF_Opi1_Ccg-8"/>
</dbReference>
<dbReference type="PANTHER" id="PTHR38406:SF1">
    <property type="entry name" value="TRANSCRIPTIONAL REPRESSOR OPI1"/>
    <property type="match status" value="1"/>
</dbReference>
<comment type="caution">
    <text evidence="2">The sequence shown here is derived from an EMBL/GenBank/DDBJ whole genome shotgun (WGS) entry which is preliminary data.</text>
</comment>
<feature type="region of interest" description="Disordered" evidence="1">
    <location>
        <begin position="383"/>
        <end position="439"/>
    </location>
</feature>
<dbReference type="PANTHER" id="PTHR38406">
    <property type="entry name" value="TRANSCRIPTIONAL REPRESSOR OPI1"/>
    <property type="match status" value="1"/>
</dbReference>
<feature type="compositionally biased region" description="Low complexity" evidence="1">
    <location>
        <begin position="705"/>
        <end position="714"/>
    </location>
</feature>
<dbReference type="OrthoDB" id="2441642at2759"/>
<dbReference type="STRING" id="158607.A0A2P5I9R0"/>
<feature type="compositionally biased region" description="Low complexity" evidence="1">
    <location>
        <begin position="1"/>
        <end position="15"/>
    </location>
</feature>
<evidence type="ECO:0008006" key="4">
    <source>
        <dbReference type="Google" id="ProtNLM"/>
    </source>
</evidence>
<feature type="compositionally biased region" description="Low complexity" evidence="1">
    <location>
        <begin position="23"/>
        <end position="43"/>
    </location>
</feature>
<feature type="compositionally biased region" description="Basic and acidic residues" evidence="1">
    <location>
        <begin position="687"/>
        <end position="704"/>
    </location>
</feature>
<gene>
    <name evidence="2" type="ORF">DHEL01_v202361</name>
</gene>
<evidence type="ECO:0000313" key="2">
    <source>
        <dbReference type="EMBL" id="POS79238.1"/>
    </source>
</evidence>
<feature type="compositionally biased region" description="Low complexity" evidence="1">
    <location>
        <begin position="194"/>
        <end position="211"/>
    </location>
</feature>
<dbReference type="GO" id="GO:0005783">
    <property type="term" value="C:endoplasmic reticulum"/>
    <property type="evidence" value="ECO:0007669"/>
    <property type="project" value="TreeGrafter"/>
</dbReference>
<feature type="region of interest" description="Disordered" evidence="1">
    <location>
        <begin position="687"/>
        <end position="730"/>
    </location>
</feature>
<name>A0A2P5I9R0_DIAHE</name>
<reference evidence="2" key="1">
    <citation type="submission" date="2017-09" db="EMBL/GenBank/DDBJ databases">
        <title>Polyketide synthases of a Diaporthe helianthi virulent isolate.</title>
        <authorList>
            <person name="Baroncelli R."/>
        </authorList>
    </citation>
    <scope>NUCLEOTIDE SEQUENCE [LARGE SCALE GENOMIC DNA]</scope>
    <source>
        <strain evidence="2">7/96</strain>
    </source>
</reference>
<dbReference type="GO" id="GO:0005634">
    <property type="term" value="C:nucleus"/>
    <property type="evidence" value="ECO:0007669"/>
    <property type="project" value="TreeGrafter"/>
</dbReference>
<dbReference type="GO" id="GO:0003714">
    <property type="term" value="F:transcription corepressor activity"/>
    <property type="evidence" value="ECO:0007669"/>
    <property type="project" value="InterPro"/>
</dbReference>
<proteinExistence type="predicted"/>
<feature type="compositionally biased region" description="Low complexity" evidence="1">
    <location>
        <begin position="627"/>
        <end position="640"/>
    </location>
</feature>
<dbReference type="EMBL" id="MAVT02000128">
    <property type="protein sequence ID" value="POS79238.1"/>
    <property type="molecule type" value="Genomic_DNA"/>
</dbReference>
<dbReference type="AlphaFoldDB" id="A0A2P5I9R0"/>
<feature type="compositionally biased region" description="Polar residues" evidence="1">
    <location>
        <begin position="229"/>
        <end position="238"/>
    </location>
</feature>
<feature type="compositionally biased region" description="Polar residues" evidence="1">
    <location>
        <begin position="89"/>
        <end position="103"/>
    </location>
</feature>
<sequence>MEMQMEQQQQSQHQHQTPHHDQPQGQAQAQTQQSQSQAHSRSQNHMRLPPPVDFDFNELGNGNPSHGATDPIFHKSLHQLQPTPDRAHSSSLTLSPPYTNPSASPFYAPTAADSNNHQPNRHSKSSSLSPRPLSQLPAYSPPPYALAQQSHDPATLDFPKAPSNELAPLQLNPGSDTGVNSLPSLAYLTGPPTSSSLRFSSSTGASDTSFSPPARSRPWPSGNPYSAYYTGNNAQSGGSPRKMDLDSLSSGTRGPLSPEPVGGRASSVSLDDPDVRMAAEALGDLRADFVSSPQNKNIPMPNSPSNMFGTPGPPEPLLSLVMTSGSVLAKPIEGTVSAYNTTKNFSPGFIKTPVDYIEGVVGSGLHLTGIEGGVRWFFRGKGRHQSSSDLENGEKSHKRRKVGSRGNSTSTPRRDFGALAHNGPNVADAQGQMDPYGFTKDRRLSMSTVDTLPAYDDARSPAYTEDAGAVQNEKSERTGSRPSSTTPTAWQSRLIMSTSGLSIAMSEESLRSLKYCLGWLRWANDHIGKVINALKDALDKYESHPQLEDHAMTDAAGTSLEQDDEQARRAIGARIDALRSEVLRTLQAAIETVSKYAGGALPDNARALVRRHLTSLPQRFRIATQVSGSNANSSQASSSSEGKEQEVRDGAQRVLVLAKEGLDMMAQVSGVLDGTIVSAEEWCDRLGKRKKEEQQPEKRPEDQHNQPQQHQQPQTVPFAGVGVDGDVKMG</sequence>
<accession>A0A2P5I9R0</accession>
<organism evidence="2 3">
    <name type="scientific">Diaporthe helianthi</name>
    <dbReference type="NCBI Taxonomy" id="158607"/>
    <lineage>
        <taxon>Eukaryota</taxon>
        <taxon>Fungi</taxon>
        <taxon>Dikarya</taxon>
        <taxon>Ascomycota</taxon>
        <taxon>Pezizomycotina</taxon>
        <taxon>Sordariomycetes</taxon>
        <taxon>Sordariomycetidae</taxon>
        <taxon>Diaporthales</taxon>
        <taxon>Diaporthaceae</taxon>
        <taxon>Diaporthe</taxon>
    </lineage>
</organism>
<dbReference type="Proteomes" id="UP000094444">
    <property type="component" value="Unassembled WGS sequence"/>
</dbReference>
<keyword evidence="3" id="KW-1185">Reference proteome</keyword>
<dbReference type="InParanoid" id="A0A2P5I9R0"/>
<feature type="region of interest" description="Disordered" evidence="1">
    <location>
        <begin position="624"/>
        <end position="649"/>
    </location>
</feature>
<evidence type="ECO:0000313" key="3">
    <source>
        <dbReference type="Proteomes" id="UP000094444"/>
    </source>
</evidence>
<dbReference type="GO" id="GO:0030968">
    <property type="term" value="P:endoplasmic reticulum unfolded protein response"/>
    <property type="evidence" value="ECO:0007669"/>
    <property type="project" value="TreeGrafter"/>
</dbReference>
<dbReference type="GO" id="GO:0006357">
    <property type="term" value="P:regulation of transcription by RNA polymerase II"/>
    <property type="evidence" value="ECO:0007669"/>
    <property type="project" value="TreeGrafter"/>
</dbReference>
<feature type="compositionally biased region" description="Low complexity" evidence="1">
    <location>
        <begin position="125"/>
        <end position="138"/>
    </location>
</feature>
<feature type="compositionally biased region" description="Polar residues" evidence="1">
    <location>
        <begin position="172"/>
        <end position="183"/>
    </location>
</feature>
<protein>
    <recommendedName>
        <fullName evidence="4">Clock controlled protein</fullName>
    </recommendedName>
</protein>
<evidence type="ECO:0000256" key="1">
    <source>
        <dbReference type="SAM" id="MobiDB-lite"/>
    </source>
</evidence>